<dbReference type="AlphaFoldDB" id="A0A0A8ZLB6"/>
<organism evidence="1">
    <name type="scientific">Arundo donax</name>
    <name type="common">Giant reed</name>
    <name type="synonym">Donax arundinaceus</name>
    <dbReference type="NCBI Taxonomy" id="35708"/>
    <lineage>
        <taxon>Eukaryota</taxon>
        <taxon>Viridiplantae</taxon>
        <taxon>Streptophyta</taxon>
        <taxon>Embryophyta</taxon>
        <taxon>Tracheophyta</taxon>
        <taxon>Spermatophyta</taxon>
        <taxon>Magnoliopsida</taxon>
        <taxon>Liliopsida</taxon>
        <taxon>Poales</taxon>
        <taxon>Poaceae</taxon>
        <taxon>PACMAD clade</taxon>
        <taxon>Arundinoideae</taxon>
        <taxon>Arundineae</taxon>
        <taxon>Arundo</taxon>
    </lineage>
</organism>
<sequence>MWAEFLQKLVHFFASIFARHQQ</sequence>
<dbReference type="EMBL" id="GBRH01260355">
    <property type="protein sequence ID" value="JAD37540.1"/>
    <property type="molecule type" value="Transcribed_RNA"/>
</dbReference>
<evidence type="ECO:0000313" key="1">
    <source>
        <dbReference type="EMBL" id="JAD37540.1"/>
    </source>
</evidence>
<reference evidence="1" key="2">
    <citation type="journal article" date="2015" name="Data Brief">
        <title>Shoot transcriptome of the giant reed, Arundo donax.</title>
        <authorList>
            <person name="Barrero R.A."/>
            <person name="Guerrero F.D."/>
            <person name="Moolhuijzen P."/>
            <person name="Goolsby J.A."/>
            <person name="Tidwell J."/>
            <person name="Bellgard S.E."/>
            <person name="Bellgard M.I."/>
        </authorList>
    </citation>
    <scope>NUCLEOTIDE SEQUENCE</scope>
    <source>
        <tissue evidence="1">Shoot tissue taken approximately 20 cm above the soil surface</tissue>
    </source>
</reference>
<reference evidence="1" key="1">
    <citation type="submission" date="2014-09" db="EMBL/GenBank/DDBJ databases">
        <authorList>
            <person name="Magalhaes I.L.F."/>
            <person name="Oliveira U."/>
            <person name="Santos F.R."/>
            <person name="Vidigal T.H.D.A."/>
            <person name="Brescovit A.D."/>
            <person name="Santos A.J."/>
        </authorList>
    </citation>
    <scope>NUCLEOTIDE SEQUENCE</scope>
    <source>
        <tissue evidence="1">Shoot tissue taken approximately 20 cm above the soil surface</tissue>
    </source>
</reference>
<accession>A0A0A8ZLB6</accession>
<proteinExistence type="predicted"/>
<name>A0A0A8ZLB6_ARUDO</name>
<protein>
    <submittedName>
        <fullName evidence="1">Uncharacterized protein</fullName>
    </submittedName>
</protein>